<name>A0A0C4YLL6_9BURK</name>
<dbReference type="NCBIfam" id="TIGR02485">
    <property type="entry name" value="CobZ_N-term"/>
    <property type="match status" value="1"/>
</dbReference>
<keyword evidence="3" id="KW-0274">FAD</keyword>
<reference evidence="6 7" key="1">
    <citation type="journal article" date="2015" name="Genome Announc.">
        <title>Complete Genome Sequence of Cupriavidus basilensis 4G11, Isolated from the Oak Ridge Field Research Center Site.</title>
        <authorList>
            <person name="Ray J."/>
            <person name="Waters R.J."/>
            <person name="Skerker J.M."/>
            <person name="Kuehl J.V."/>
            <person name="Price M.N."/>
            <person name="Huang J."/>
            <person name="Chakraborty R."/>
            <person name="Arkin A.P."/>
            <person name="Deutschbauer A."/>
        </authorList>
    </citation>
    <scope>NUCLEOTIDE SEQUENCE [LARGE SCALE GENOMIC DNA]</scope>
    <source>
        <strain evidence="6">4G11</strain>
    </source>
</reference>
<evidence type="ECO:0000256" key="4">
    <source>
        <dbReference type="ARBA" id="ARBA00023002"/>
    </source>
</evidence>
<keyword evidence="7" id="KW-1185">Reference proteome</keyword>
<dbReference type="KEGG" id="cbw:RR42_s1331"/>
<feature type="domain" description="FAD-dependent oxidoreductase 2 FAD-binding" evidence="5">
    <location>
        <begin position="3"/>
        <end position="429"/>
    </location>
</feature>
<evidence type="ECO:0000256" key="1">
    <source>
        <dbReference type="ARBA" id="ARBA00001974"/>
    </source>
</evidence>
<comment type="cofactor">
    <cofactor evidence="1">
        <name>FAD</name>
        <dbReference type="ChEBI" id="CHEBI:57692"/>
    </cofactor>
</comment>
<dbReference type="InterPro" id="IPR003953">
    <property type="entry name" value="FAD-dep_OxRdtase_2_FAD-bd"/>
</dbReference>
<dbReference type="PANTHER" id="PTHR43400:SF7">
    <property type="entry name" value="FAD-DEPENDENT OXIDOREDUCTASE 2 FAD BINDING DOMAIN-CONTAINING PROTEIN"/>
    <property type="match status" value="1"/>
</dbReference>
<keyword evidence="2" id="KW-0285">Flavoprotein</keyword>
<evidence type="ECO:0000313" key="6">
    <source>
        <dbReference type="EMBL" id="AJG22919.1"/>
    </source>
</evidence>
<protein>
    <submittedName>
        <fullName evidence="6">TcuA: flavoprotein used to oxidize tricarballylate to cis-aconitate</fullName>
    </submittedName>
</protein>
<keyword evidence="4" id="KW-0560">Oxidoreductase</keyword>
<dbReference type="InterPro" id="IPR027477">
    <property type="entry name" value="Succ_DH/fumarate_Rdtase_cat_sf"/>
</dbReference>
<dbReference type="InterPro" id="IPR036188">
    <property type="entry name" value="FAD/NAD-bd_sf"/>
</dbReference>
<dbReference type="AlphaFoldDB" id="A0A0C4YLL6"/>
<dbReference type="InterPro" id="IPR050315">
    <property type="entry name" value="FAD-oxidoreductase_2"/>
</dbReference>
<dbReference type="STRING" id="68895.RR42_s1331"/>
<dbReference type="Pfam" id="PF00890">
    <property type="entry name" value="FAD_binding_2"/>
    <property type="match status" value="1"/>
</dbReference>
<sequence>MIDVLVIGGGNAALCAALMAREAGASVLLLEAAPREWRGGNSQHTRNLRCMHDAPQDVLVEAYPEEEYWQDLLKVTGGLTDERLARLAIRASSTCRDWMRSHGVHFQPPLSGALHVARTNAFFMGGGKALVNAYFRSAEALGVKVRYNAPVDAIELDAGRFKAARIGGERIEARSCVLAAGGFESNRAWLREAWGQNADGDWPADNFLIRGTRFNMGVLLKFMIEAGADAIGDPSQSHCVAIDARAPLYDGGICTRVDCVSLGVMLNRNAERFYDEGEDFWPKRYAIWGRLVAQQPGQIGYSIIDAKAVGRFMPPVFPGVRANTLPELARQLGLDEATFMRTIEAYNAACRVGTFDHTVLDDCHTEGLAPAKTHWARPIDTAPFFGYALRPGITFTYLGLKVNEHAAVHFGGKPSANLFVAGEMMAGNVLGKGYTAGVGMAIGTAFGRIAGTQAAAAALGQPGHNAFQEKQHATS</sequence>
<accession>A0A0C4YLL6</accession>
<dbReference type="SUPFAM" id="SSF56425">
    <property type="entry name" value="Succinate dehydrogenase/fumarate reductase flavoprotein, catalytic domain"/>
    <property type="match status" value="1"/>
</dbReference>
<dbReference type="Gene3D" id="3.90.700.10">
    <property type="entry name" value="Succinate dehydrogenase/fumarate reductase flavoprotein, catalytic domain"/>
    <property type="match status" value="1"/>
</dbReference>
<dbReference type="OrthoDB" id="9813348at2"/>
<dbReference type="NCBIfam" id="NF006130">
    <property type="entry name" value="PRK08274.1"/>
    <property type="match status" value="1"/>
</dbReference>
<dbReference type="RefSeq" id="WP_043354579.1">
    <property type="nucleotide sequence ID" value="NZ_CP010537.1"/>
</dbReference>
<evidence type="ECO:0000256" key="3">
    <source>
        <dbReference type="ARBA" id="ARBA00022827"/>
    </source>
</evidence>
<evidence type="ECO:0000256" key="2">
    <source>
        <dbReference type="ARBA" id="ARBA00022630"/>
    </source>
</evidence>
<dbReference type="EMBL" id="CP010537">
    <property type="protein sequence ID" value="AJG22919.1"/>
    <property type="molecule type" value="Genomic_DNA"/>
</dbReference>
<dbReference type="Proteomes" id="UP000031843">
    <property type="component" value="Chromosome secondary"/>
</dbReference>
<dbReference type="InterPro" id="IPR012831">
    <property type="entry name" value="CobZ"/>
</dbReference>
<proteinExistence type="predicted"/>
<dbReference type="Gene3D" id="3.50.50.60">
    <property type="entry name" value="FAD/NAD(P)-binding domain"/>
    <property type="match status" value="1"/>
</dbReference>
<evidence type="ECO:0000313" key="7">
    <source>
        <dbReference type="Proteomes" id="UP000031843"/>
    </source>
</evidence>
<dbReference type="PANTHER" id="PTHR43400">
    <property type="entry name" value="FUMARATE REDUCTASE"/>
    <property type="match status" value="1"/>
</dbReference>
<dbReference type="SUPFAM" id="SSF51905">
    <property type="entry name" value="FAD/NAD(P)-binding domain"/>
    <property type="match status" value="1"/>
</dbReference>
<evidence type="ECO:0000259" key="5">
    <source>
        <dbReference type="Pfam" id="PF00890"/>
    </source>
</evidence>
<gene>
    <name evidence="6" type="ORF">RR42_s1331</name>
</gene>
<dbReference type="GO" id="GO:0016491">
    <property type="term" value="F:oxidoreductase activity"/>
    <property type="evidence" value="ECO:0007669"/>
    <property type="project" value="UniProtKB-KW"/>
</dbReference>
<organism evidence="6 7">
    <name type="scientific">Cupriavidus basilensis</name>
    <dbReference type="NCBI Taxonomy" id="68895"/>
    <lineage>
        <taxon>Bacteria</taxon>
        <taxon>Pseudomonadati</taxon>
        <taxon>Pseudomonadota</taxon>
        <taxon>Betaproteobacteria</taxon>
        <taxon>Burkholderiales</taxon>
        <taxon>Burkholderiaceae</taxon>
        <taxon>Cupriavidus</taxon>
    </lineage>
</organism>